<keyword evidence="1" id="KW-0732">Signal</keyword>
<evidence type="ECO:0000256" key="1">
    <source>
        <dbReference type="SAM" id="SignalP"/>
    </source>
</evidence>
<dbReference type="OrthoDB" id="2435295at2759"/>
<sequence length="127" mass="13509">MFARKALFIVLILIVAALVSAQDEPGETQKVGDVANSNPFDEAVNHDGNDGNKAQIVPVINTTGSFHSPPSPTKPYWDDFTPVTVVPSPSVTKSSAGQHAVLRNISQTSFLVRLTILLTAANLVNSI</sequence>
<dbReference type="AlphaFoldDB" id="A0A8H7PUT2"/>
<reference evidence="2" key="1">
    <citation type="submission" date="2020-12" db="EMBL/GenBank/DDBJ databases">
        <title>Metabolic potential, ecology and presence of endohyphal bacteria is reflected in genomic diversity of Mucoromycotina.</title>
        <authorList>
            <person name="Muszewska A."/>
            <person name="Okrasinska A."/>
            <person name="Steczkiewicz K."/>
            <person name="Drgas O."/>
            <person name="Orlowska M."/>
            <person name="Perlinska-Lenart U."/>
            <person name="Aleksandrzak-Piekarczyk T."/>
            <person name="Szatraj K."/>
            <person name="Zielenkiewicz U."/>
            <person name="Pilsyk S."/>
            <person name="Malc E."/>
            <person name="Mieczkowski P."/>
            <person name="Kruszewska J.S."/>
            <person name="Biernat P."/>
            <person name="Pawlowska J."/>
        </authorList>
    </citation>
    <scope>NUCLEOTIDE SEQUENCE</scope>
    <source>
        <strain evidence="2">WA0000051536</strain>
    </source>
</reference>
<organism evidence="2 3">
    <name type="scientific">Umbelopsis vinacea</name>
    <dbReference type="NCBI Taxonomy" id="44442"/>
    <lineage>
        <taxon>Eukaryota</taxon>
        <taxon>Fungi</taxon>
        <taxon>Fungi incertae sedis</taxon>
        <taxon>Mucoromycota</taxon>
        <taxon>Mucoromycotina</taxon>
        <taxon>Umbelopsidomycetes</taxon>
        <taxon>Umbelopsidales</taxon>
        <taxon>Umbelopsidaceae</taxon>
        <taxon>Umbelopsis</taxon>
    </lineage>
</organism>
<gene>
    <name evidence="2" type="ORF">INT44_003622</name>
</gene>
<dbReference type="Proteomes" id="UP000612746">
    <property type="component" value="Unassembled WGS sequence"/>
</dbReference>
<feature type="signal peptide" evidence="1">
    <location>
        <begin position="1"/>
        <end position="21"/>
    </location>
</feature>
<keyword evidence="3" id="KW-1185">Reference proteome</keyword>
<dbReference type="EMBL" id="JAEPRA010000009">
    <property type="protein sequence ID" value="KAG2180618.1"/>
    <property type="molecule type" value="Genomic_DNA"/>
</dbReference>
<evidence type="ECO:0000313" key="2">
    <source>
        <dbReference type="EMBL" id="KAG2180618.1"/>
    </source>
</evidence>
<comment type="caution">
    <text evidence="2">The sequence shown here is derived from an EMBL/GenBank/DDBJ whole genome shotgun (WGS) entry which is preliminary data.</text>
</comment>
<accession>A0A8H7PUT2</accession>
<feature type="chain" id="PRO_5034126245" evidence="1">
    <location>
        <begin position="22"/>
        <end position="127"/>
    </location>
</feature>
<protein>
    <submittedName>
        <fullName evidence="2">Uncharacterized protein</fullName>
    </submittedName>
</protein>
<name>A0A8H7PUT2_9FUNG</name>
<proteinExistence type="predicted"/>
<evidence type="ECO:0000313" key="3">
    <source>
        <dbReference type="Proteomes" id="UP000612746"/>
    </source>
</evidence>